<reference evidence="3" key="1">
    <citation type="submission" date="2022-10" db="EMBL/GenBank/DDBJ databases">
        <title>The complete genomes of actinobacterial strains from the NBC collection.</title>
        <authorList>
            <person name="Joergensen T.S."/>
            <person name="Alvarez Arevalo M."/>
            <person name="Sterndorff E.B."/>
            <person name="Faurdal D."/>
            <person name="Vuksanovic O."/>
            <person name="Mourched A.-S."/>
            <person name="Charusanti P."/>
            <person name="Shaw S."/>
            <person name="Blin K."/>
            <person name="Weber T."/>
        </authorList>
    </citation>
    <scope>NUCLEOTIDE SEQUENCE</scope>
    <source>
        <strain evidence="3">NBC_00283</strain>
    </source>
</reference>
<accession>A0ABZ1RIH8</accession>
<dbReference type="RefSeq" id="WP_328775744.1">
    <property type="nucleotide sequence ID" value="NZ_CP108057.1"/>
</dbReference>
<organism evidence="3 4">
    <name type="scientific">Streptomyces goshikiensis</name>
    <dbReference type="NCBI Taxonomy" id="1942"/>
    <lineage>
        <taxon>Bacteria</taxon>
        <taxon>Bacillati</taxon>
        <taxon>Actinomycetota</taxon>
        <taxon>Actinomycetes</taxon>
        <taxon>Kitasatosporales</taxon>
        <taxon>Streptomycetaceae</taxon>
        <taxon>Streptomyces</taxon>
    </lineage>
</organism>
<sequence>MQPINLRATTWRKSSRSNSGGGACLEVSHDFITVVPVRDSKLPNGSVLVFPVGAWRSFVGAVRGGQLSA</sequence>
<dbReference type="EMBL" id="CP108057">
    <property type="protein sequence ID" value="WUO46111.1"/>
    <property type="molecule type" value="Genomic_DNA"/>
</dbReference>
<evidence type="ECO:0000259" key="2">
    <source>
        <dbReference type="Pfam" id="PF04149"/>
    </source>
</evidence>
<evidence type="ECO:0000256" key="1">
    <source>
        <dbReference type="SAM" id="MobiDB-lite"/>
    </source>
</evidence>
<feature type="domain" description="DUF397" evidence="2">
    <location>
        <begin position="10"/>
        <end position="63"/>
    </location>
</feature>
<dbReference type="InterPro" id="IPR007278">
    <property type="entry name" value="DUF397"/>
</dbReference>
<proteinExistence type="predicted"/>
<protein>
    <submittedName>
        <fullName evidence="3">DUF397 domain-containing protein</fullName>
    </submittedName>
</protein>
<evidence type="ECO:0000313" key="3">
    <source>
        <dbReference type="EMBL" id="WUO46111.1"/>
    </source>
</evidence>
<evidence type="ECO:0000313" key="4">
    <source>
        <dbReference type="Proteomes" id="UP001432075"/>
    </source>
</evidence>
<name>A0ABZ1RIH8_9ACTN</name>
<feature type="region of interest" description="Disordered" evidence="1">
    <location>
        <begin position="1"/>
        <end position="23"/>
    </location>
</feature>
<dbReference type="Proteomes" id="UP001432075">
    <property type="component" value="Chromosome"/>
</dbReference>
<feature type="compositionally biased region" description="Polar residues" evidence="1">
    <location>
        <begin position="7"/>
        <end position="18"/>
    </location>
</feature>
<dbReference type="Pfam" id="PF04149">
    <property type="entry name" value="DUF397"/>
    <property type="match status" value="1"/>
</dbReference>
<keyword evidence="4" id="KW-1185">Reference proteome</keyword>
<gene>
    <name evidence="3" type="ORF">OHU17_09795</name>
</gene>